<sequence length="819" mass="89717">MSPRRELLAFSAVLATLVAGFFSESLFGGKVLSPADVLLVSASFRDQRGTHYEPANRLLMDPVLQFQPWIEFNRKMIRQGRLPLWNDHAGCGAPHLANGQSAVFDPFQVIAYLGTLPEAYGWMAAARLWIAGLGMFLLARSWGFGPWGRWFSGLAFPFCGFLVVWLLYPVTNVAVWMPWLFWAGDRVLRRPNLRAVGVLGLVTGLVLVGGHVQTSAHVLLAAGLFVLWQAAVTVRRGRAIEPEPAVIEDSGASRLPSEEPRTGRRGVCYWAVGVTLGIMLAAVEVVPLGFYLARSPVWEDRERERDSPWVIARPRVLGAICTAFPYAFGSQRRGHPHLGRGLGVDNLNETAGGFAGLATLIWLVPLAWSARRANARVWFLAGLAALGTLGSCRLPPVDNLLRALPVLGVTDNRRLSLWVAFSLILLGGIGLDRLQQTRSVLWGGLWAAVALLLVTGAVAIGRLEPYLKQRATDHYAKAASATAGADPAVYQRRAERQVSSTLTFVPRYLGLAGVHLLVLAGLAESMRRRLVPSPLIRSAVVGLTLVDLFGFGFGLNPAIARSDDRPVSPVIAYLRRELKPPGRILAIGEELPPNVLMRYGLDDARNYDSIELARNLAFFAPLYEPGTKARTSRRDITWEGVLRSRDRLEEASVQAVVGVTPPPAGSFRRVDRVGEMWVAHVASAPWASADSPNARIALDREPGRIGGECEFETSGQLVMRETFDPGWRATVDGLPVEINSYREVFLMMPVPAGRHRLEVWYDPPEFRLAIAASVFALIAVVFALTVPPWFRSTRIMAVALGRTQAAELESDLCSLPANN</sequence>
<feature type="transmembrane region" description="Helical" evidence="1">
    <location>
        <begin position="119"/>
        <end position="139"/>
    </location>
</feature>
<feature type="transmembrane region" description="Helical" evidence="1">
    <location>
        <begin position="195"/>
        <end position="228"/>
    </location>
</feature>
<gene>
    <name evidence="2" type="ORF">V5E97_38370</name>
</gene>
<feature type="transmembrane region" description="Helical" evidence="1">
    <location>
        <begin position="351"/>
        <end position="370"/>
    </location>
</feature>
<keyword evidence="1" id="KW-1133">Transmembrane helix</keyword>
<dbReference type="AlphaFoldDB" id="A0AAU7CFY1"/>
<dbReference type="PANTHER" id="PTHR38454:SF1">
    <property type="entry name" value="INTEGRAL MEMBRANE PROTEIN"/>
    <property type="match status" value="1"/>
</dbReference>
<keyword evidence="1" id="KW-0812">Transmembrane</keyword>
<feature type="transmembrane region" description="Helical" evidence="1">
    <location>
        <begin position="377"/>
        <end position="396"/>
    </location>
</feature>
<feature type="transmembrane region" description="Helical" evidence="1">
    <location>
        <begin position="267"/>
        <end position="293"/>
    </location>
</feature>
<evidence type="ECO:0008006" key="3">
    <source>
        <dbReference type="Google" id="ProtNLM"/>
    </source>
</evidence>
<dbReference type="InterPro" id="IPR018580">
    <property type="entry name" value="Uncharacterised_YfhO"/>
</dbReference>
<feature type="transmembrane region" description="Helical" evidence="1">
    <location>
        <begin position="766"/>
        <end position="786"/>
    </location>
</feature>
<feature type="transmembrane region" description="Helical" evidence="1">
    <location>
        <begin position="441"/>
        <end position="460"/>
    </location>
</feature>
<protein>
    <recommendedName>
        <fullName evidence="3">YfhO family protein</fullName>
    </recommendedName>
</protein>
<evidence type="ECO:0000313" key="2">
    <source>
        <dbReference type="EMBL" id="XBH04120.1"/>
    </source>
</evidence>
<dbReference type="EMBL" id="CP155447">
    <property type="protein sequence ID" value="XBH04120.1"/>
    <property type="molecule type" value="Genomic_DNA"/>
</dbReference>
<feature type="transmembrane region" description="Helical" evidence="1">
    <location>
        <begin position="416"/>
        <end position="434"/>
    </location>
</feature>
<evidence type="ECO:0000256" key="1">
    <source>
        <dbReference type="SAM" id="Phobius"/>
    </source>
</evidence>
<reference evidence="2" key="1">
    <citation type="submission" date="2024-05" db="EMBL/GenBank/DDBJ databases">
        <title>Planctomycetes of the genus Singulisphaera possess chitinolytic capabilities.</title>
        <authorList>
            <person name="Ivanova A."/>
        </authorList>
    </citation>
    <scope>NUCLEOTIDE SEQUENCE</scope>
    <source>
        <strain evidence="2">Ch08T</strain>
    </source>
</reference>
<accession>A0AAU7CFY1</accession>
<feature type="transmembrane region" description="Helical" evidence="1">
    <location>
        <begin position="151"/>
        <end position="175"/>
    </location>
</feature>
<organism evidence="2">
    <name type="scientific">Singulisphaera sp. Ch08</name>
    <dbReference type="NCBI Taxonomy" id="3120278"/>
    <lineage>
        <taxon>Bacteria</taxon>
        <taxon>Pseudomonadati</taxon>
        <taxon>Planctomycetota</taxon>
        <taxon>Planctomycetia</taxon>
        <taxon>Isosphaerales</taxon>
        <taxon>Isosphaeraceae</taxon>
        <taxon>Singulisphaera</taxon>
    </lineage>
</organism>
<keyword evidence="1" id="KW-0472">Membrane</keyword>
<proteinExistence type="predicted"/>
<name>A0AAU7CFY1_9BACT</name>
<dbReference type="RefSeq" id="WP_406696867.1">
    <property type="nucleotide sequence ID" value="NZ_CP155447.1"/>
</dbReference>
<dbReference type="PANTHER" id="PTHR38454">
    <property type="entry name" value="INTEGRAL MEMBRANE PROTEIN-RELATED"/>
    <property type="match status" value="1"/>
</dbReference>